<dbReference type="EMBL" id="MH341574">
    <property type="protein sequence ID" value="AWU78637.1"/>
    <property type="molecule type" value="Genomic_DNA"/>
</dbReference>
<name>A0A2Z4C0X8_KLEPN</name>
<evidence type="ECO:0000313" key="1">
    <source>
        <dbReference type="EMBL" id="AWU78637.1"/>
    </source>
</evidence>
<protein>
    <submittedName>
        <fullName evidence="1">Redicted transcriptional regulator</fullName>
    </submittedName>
</protein>
<reference evidence="1" key="1">
    <citation type="submission" date="2018-05" db="EMBL/GenBank/DDBJ databases">
        <title>Klebsiella pneumoniae strain MYKLB95 plasmid pMYKLB95-1.</title>
        <authorList>
            <person name="Xiang R."/>
            <person name="Yang Y."/>
            <person name="Liu B."/>
        </authorList>
    </citation>
    <scope>NUCLEOTIDE SEQUENCE</scope>
    <source>
        <strain evidence="1">MYKLB95</strain>
        <plasmid evidence="1">MYKLB95-1</plasmid>
    </source>
</reference>
<geneLocation type="plasmid" evidence="1">
    <name>MYKLB95-1</name>
</geneLocation>
<sequence length="46" mass="5005">MKARGKAFQSVVYSGLSISLRIANPTLIPWPAKKMESMKNLGAAIE</sequence>
<dbReference type="AlphaFoldDB" id="A0A2Z4C0X8"/>
<accession>A0A2Z4C0X8</accession>
<keyword evidence="1" id="KW-0614">Plasmid</keyword>
<proteinExistence type="predicted"/>
<organism evidence="1">
    <name type="scientific">Klebsiella pneumoniae</name>
    <dbReference type="NCBI Taxonomy" id="573"/>
    <lineage>
        <taxon>Bacteria</taxon>
        <taxon>Pseudomonadati</taxon>
        <taxon>Pseudomonadota</taxon>
        <taxon>Gammaproteobacteria</taxon>
        <taxon>Enterobacterales</taxon>
        <taxon>Enterobacteriaceae</taxon>
        <taxon>Klebsiella/Raoultella group</taxon>
        <taxon>Klebsiella</taxon>
        <taxon>Klebsiella pneumoniae complex</taxon>
    </lineage>
</organism>